<evidence type="ECO:0000313" key="2">
    <source>
        <dbReference type="Proteomes" id="UP000095287"/>
    </source>
</evidence>
<protein>
    <submittedName>
        <fullName evidence="3">C2H2-type domain-containing protein</fullName>
    </submittedName>
</protein>
<accession>A0A1I7ZHU3</accession>
<dbReference type="PROSITE" id="PS00028">
    <property type="entry name" value="ZINC_FINGER_C2H2_1"/>
    <property type="match status" value="1"/>
</dbReference>
<organism evidence="2 3">
    <name type="scientific">Steinernema glaseri</name>
    <dbReference type="NCBI Taxonomy" id="37863"/>
    <lineage>
        <taxon>Eukaryota</taxon>
        <taxon>Metazoa</taxon>
        <taxon>Ecdysozoa</taxon>
        <taxon>Nematoda</taxon>
        <taxon>Chromadorea</taxon>
        <taxon>Rhabditida</taxon>
        <taxon>Tylenchina</taxon>
        <taxon>Panagrolaimomorpha</taxon>
        <taxon>Strongyloidoidea</taxon>
        <taxon>Steinernematidae</taxon>
        <taxon>Steinernema</taxon>
    </lineage>
</organism>
<evidence type="ECO:0000313" key="3">
    <source>
        <dbReference type="WBParaSite" id="L893_g26526.t1"/>
    </source>
</evidence>
<keyword evidence="2" id="KW-1185">Reference proteome</keyword>
<evidence type="ECO:0000259" key="1">
    <source>
        <dbReference type="PROSITE" id="PS00028"/>
    </source>
</evidence>
<feature type="domain" description="C2H2-type" evidence="1">
    <location>
        <begin position="302"/>
        <end position="322"/>
    </location>
</feature>
<sequence>MVCPTTPSGSGHSKEAEALVYNFVKRKKPHLLLEVFGKERCRELEKGDHLYDRNTLLSMLETFKKQKPMTEDAPSGDEGHTKSSTVKLVKTDLSSTTFNRSPGVLHGHNETIPGRNKVKITPEVAVFNYFHERQQGEALEILFNEKTRKDYGRKVDDMGIWMPPVRRIYAHYRFNKLRKEHRDTMEIWKCELCKKEIKSAGRGLHLLNHIGTHENIPCPCFIEGCDATLRTPIASRVHLKDKHVLPVAALISQQYYALKEVEKQFYKQAETFRDKYFPPEAFIGFNDRKTRNTARDFEDPKCRECGETVMNLSTRRTHVAAHLNMAYKCVFEGCDYKADAAHLAGHYLKKHSKKVGDLTEEQLAKHRQIRVDHGNRLKKMMSHYFPYKSDAIEEEPFI</sequence>
<dbReference type="InterPro" id="IPR013087">
    <property type="entry name" value="Znf_C2H2_type"/>
</dbReference>
<dbReference type="Proteomes" id="UP000095287">
    <property type="component" value="Unplaced"/>
</dbReference>
<dbReference type="SMART" id="SM00355">
    <property type="entry name" value="ZnF_C2H2"/>
    <property type="match status" value="4"/>
</dbReference>
<reference evidence="3" key="1">
    <citation type="submission" date="2016-11" db="UniProtKB">
        <authorList>
            <consortium name="WormBaseParasite"/>
        </authorList>
    </citation>
    <scope>IDENTIFICATION</scope>
</reference>
<dbReference type="AlphaFoldDB" id="A0A1I7ZHU3"/>
<proteinExistence type="predicted"/>
<name>A0A1I7ZHU3_9BILA</name>
<dbReference type="WBParaSite" id="L893_g26526.t1">
    <property type="protein sequence ID" value="L893_g26526.t1"/>
    <property type="gene ID" value="L893_g26526"/>
</dbReference>